<comment type="similarity">
    <text evidence="1">Belongs to the 5'(3')-deoxyribonucleotidase family.</text>
</comment>
<reference evidence="7" key="1">
    <citation type="journal article" date="2019" name="IScience">
        <title>Narwhal Genome Reveals Long-Term Low Genetic Diversity despite Current Large Abundance Size.</title>
        <authorList>
            <person name="Westbury M.V."/>
            <person name="Petersen B."/>
            <person name="Garde E."/>
            <person name="Heide-Jorgensen M.P."/>
            <person name="Lorenzen E.D."/>
        </authorList>
    </citation>
    <scope>NUCLEOTIDE SEQUENCE [LARGE SCALE GENOMIC DNA]</scope>
</reference>
<dbReference type="InterPro" id="IPR008380">
    <property type="entry name" value="HAD-SF_hydro_IG_5-nucl"/>
</dbReference>
<evidence type="ECO:0000313" key="6">
    <source>
        <dbReference type="EMBL" id="TKC34780.1"/>
    </source>
</evidence>
<comment type="caution">
    <text evidence="6">The sequence shown here is derived from an EMBL/GenBank/DDBJ whole genome shotgun (WGS) entry which is preliminary data.</text>
</comment>
<evidence type="ECO:0000256" key="3">
    <source>
        <dbReference type="ARBA" id="ARBA00022801"/>
    </source>
</evidence>
<dbReference type="PANTHER" id="PTHR12103">
    <property type="entry name" value="5'-NUCLEOTIDASE DOMAIN-CONTAINING"/>
    <property type="match status" value="1"/>
</dbReference>
<gene>
    <name evidence="6" type="ORF">EI555_014415</name>
</gene>
<feature type="region of interest" description="Disordered" evidence="5">
    <location>
        <begin position="523"/>
        <end position="542"/>
    </location>
</feature>
<evidence type="ECO:0000256" key="5">
    <source>
        <dbReference type="SAM" id="MobiDB-lite"/>
    </source>
</evidence>
<dbReference type="GO" id="GO:0046872">
    <property type="term" value="F:metal ion binding"/>
    <property type="evidence" value="ECO:0007669"/>
    <property type="project" value="UniProtKB-KW"/>
</dbReference>
<name>A0A4V5P5T2_MONMO</name>
<evidence type="ECO:0000256" key="2">
    <source>
        <dbReference type="ARBA" id="ARBA00022723"/>
    </source>
</evidence>
<dbReference type="Proteomes" id="UP000308365">
    <property type="component" value="Unassembled WGS sequence"/>
</dbReference>
<accession>A0A4V5P5T2</accession>
<keyword evidence="2" id="KW-0479">Metal-binding</keyword>
<feature type="compositionally biased region" description="Basic and acidic residues" evidence="5">
    <location>
        <begin position="1"/>
        <end position="11"/>
    </location>
</feature>
<proteinExistence type="inferred from homology"/>
<dbReference type="SUPFAM" id="SSF56784">
    <property type="entry name" value="HAD-like"/>
    <property type="match status" value="2"/>
</dbReference>
<sequence length="689" mass="75257">MEALERLERHNGASSLTGMPPAHSHVETEPCTRSHTRSHACAQTHVRPWVLESGKCPSPSRIFVNRSLELGKICCLGFDMDCTLAGRGRGVRGIWGWEQGVGTNRPGSAWPTAYKSPAYETLAFELLLEHLVCVGCGSPRGGRPGPLTGPGASSTTSVPSPGGLLFDAPCGNLLKVDARGNGLLGTHGFSFLPEAEIWSFYPSKFTQRDELQRSHTRITLFNLPAWKPLHVFQDVTDAMDNIHHSAGGLGSLILDAGMCRHVCARARTHTHSQPCSLPRGCLKERTAEDLEKYAGIPILRGKRKEVGKVFLATGSYNYTDISVEEAIFSPSRSSVACGAIRSYLFGAGEAERLCLHLPTPCRLWRSYFDLIVVDTQKPCFFAEGTVLRQLRTVMQGPRPVHHDPWPHADMGKLRVGTSTGPHQHCAVYSGGSSDAVCKLLGVRGKDILYVSEGMEELKGLDMQLADLYQHMDGSSSGLPLISSTKREIRGDGWGLASSSISTVNLEKCRPPGLGPHVTHYPASVWGQPDKGPEKTGSKAGPGRKLTVKWEVGSVAKRRAAPLPKDPGWPGNTELDQCYSAMGSLFRCGFLQTLFSSHMMRYADLYTATCLNFLYYPLSSLYRMPHESAAEPEWASLGPAAHLLSCSQRSHRLNRCLNSCTQSRAGRNDEKHHPWGGALVVKMYLGTAIY</sequence>
<feature type="region of interest" description="Disordered" evidence="5">
    <location>
        <begin position="1"/>
        <end position="30"/>
    </location>
</feature>
<evidence type="ECO:0000256" key="4">
    <source>
        <dbReference type="ARBA" id="ARBA00022842"/>
    </source>
</evidence>
<organism evidence="6 7">
    <name type="scientific">Monodon monoceros</name>
    <name type="common">Narwhal</name>
    <name type="synonym">Ceratodon monodon</name>
    <dbReference type="NCBI Taxonomy" id="40151"/>
    <lineage>
        <taxon>Eukaryota</taxon>
        <taxon>Metazoa</taxon>
        <taxon>Chordata</taxon>
        <taxon>Craniata</taxon>
        <taxon>Vertebrata</taxon>
        <taxon>Euteleostomi</taxon>
        <taxon>Mammalia</taxon>
        <taxon>Eutheria</taxon>
        <taxon>Laurasiatheria</taxon>
        <taxon>Artiodactyla</taxon>
        <taxon>Whippomorpha</taxon>
        <taxon>Cetacea</taxon>
        <taxon>Odontoceti</taxon>
        <taxon>Monodontidae</taxon>
        <taxon>Monodon</taxon>
    </lineage>
</organism>
<dbReference type="Gene3D" id="3.40.50.1000">
    <property type="entry name" value="HAD superfamily/HAD-like"/>
    <property type="match status" value="1"/>
</dbReference>
<keyword evidence="3" id="KW-0378">Hydrolase</keyword>
<evidence type="ECO:0000313" key="7">
    <source>
        <dbReference type="Proteomes" id="UP000308365"/>
    </source>
</evidence>
<dbReference type="EMBL" id="RWIC01001723">
    <property type="protein sequence ID" value="TKC34780.1"/>
    <property type="molecule type" value="Genomic_DNA"/>
</dbReference>
<keyword evidence="4" id="KW-0460">Magnesium</keyword>
<protein>
    <recommendedName>
        <fullName evidence="8">5'-nucleotidase</fullName>
    </recommendedName>
</protein>
<dbReference type="AlphaFoldDB" id="A0A4V5P5T2"/>
<evidence type="ECO:0008006" key="8">
    <source>
        <dbReference type="Google" id="ProtNLM"/>
    </source>
</evidence>
<dbReference type="InterPro" id="IPR036412">
    <property type="entry name" value="HAD-like_sf"/>
</dbReference>
<dbReference type="PANTHER" id="PTHR12103:SF18">
    <property type="entry name" value="5'-NUCLEOTIDASE DOMAIN-CONTAINING PROTEIN 4"/>
    <property type="match status" value="1"/>
</dbReference>
<dbReference type="GO" id="GO:0008253">
    <property type="term" value="F:5'-nucleotidase activity"/>
    <property type="evidence" value="ECO:0007669"/>
    <property type="project" value="TreeGrafter"/>
</dbReference>
<evidence type="ECO:0000256" key="1">
    <source>
        <dbReference type="ARBA" id="ARBA00009589"/>
    </source>
</evidence>
<dbReference type="InterPro" id="IPR023214">
    <property type="entry name" value="HAD_sf"/>
</dbReference>
<dbReference type="Pfam" id="PF05761">
    <property type="entry name" value="5_nucleotid"/>
    <property type="match status" value="2"/>
</dbReference>